<dbReference type="InterPro" id="IPR036890">
    <property type="entry name" value="HATPase_C_sf"/>
</dbReference>
<protein>
    <recommendedName>
        <fullName evidence="1">HEPN domain-containing protein</fullName>
    </recommendedName>
</protein>
<dbReference type="Pfam" id="PF05168">
    <property type="entry name" value="HEPN"/>
    <property type="match status" value="1"/>
</dbReference>
<dbReference type="PANTHER" id="PTHR46919:SF2">
    <property type="entry name" value="SACSIN"/>
    <property type="match status" value="1"/>
</dbReference>
<dbReference type="EMBL" id="JAZGQO010000003">
    <property type="protein sequence ID" value="KAK6188437.1"/>
    <property type="molecule type" value="Genomic_DNA"/>
</dbReference>
<sequence>MVMNPQAKKNRAPVFDLRNLDREDQMAMLNLMDGICGFSEEIFQNGYQGSLFWFPLRSKVSELSSETYDERKIKDIFNGFKLLAPSILLFLKQIESIELFEKKNQLHKLFEVSFVGDKDDMINIGTKKRDFRKEIQNFEGKLAPSAVALSLKFRVHCKGFAWMEHSATEEDWVIVDYYHDDGGTSELKNFFQSNPNWLNSPYVSVGVRLSKPVLSGNIFCFLPLPFTKGNKTGLPFHVNGFFSLSQDRHHLKWTSEPKDDRSHAEKAVQWNQLMIKEIIPHAFAEVIRQLTDESLHDIDKDQLYALLPNRSKVSEDWISIIYPVYQHLYSLNCIYTKNRQGRWICPTEAVFADHGMSSTIEDIYILHDINIAKVKEYIVESFEEHGDLKHASSEELKVELLKQGKYQDMNPDQKINLILYFLDQKSTLLEDLKLLPLADGTFTTFTKDSNAQRIYICGADIRQKMFPNMEAHFVEFGLQQGLERKLLKLSEEGKFQLKVFQPEDLCELLQVCLIENGWEDDKTLTPALSDWLLCVWNYINNLSEEKEQIIKNVKNLYLLPWINGNGKGEIKTLNGISILESHSGVGSLNAEVSKALENLGIVVFKTLPQTVTECVAGWFVQYPTDSGLMRCLHQISRISEDLEAIIENFNFSSTDEEKHSLVIRLSSVQDIAEVKGLIRKLELFTTISNKQTCLEKVDVMYVEDNTHPKIPIKPEYEVIYCSDDYTKIVAEKCGVKLLSFDSMVERVLIHLNCSYTLSEKRQFMVYFMKNFHLFEKRISLVNLAKQIEFVENESLKYKRPSDLFNPDSELLQNLFQIEQDRFPKKCEFEISDLKKLGLRHEKDVTDPEIIHTAEEIERQYHENNQNSSVLLEVSLALSKFLTKHHTRLLPDTIRILESCTCFPIAVQRPPNYPVSLKFIGEGEDYTLKKPCEMFSSEDAHLIGAVAYIARETMQPCFRLKPLTNEANLVARQLIHVSENYCDKEFFSYMTLIEDIYHHLDSQDYADLKGKKVVWTGEKTKFQMPETVWIQLMKSPEIEICLEPYMYSLPNNMIKLADWFESIGCKKIAQQDDLNKLMLSMLHQIKRKYDSNCSSVMSSKKEVQKDLTLVLEIINTFTNLTEDFPGVGMEILLPVRTKADDILLLKFANECTVFEDSQEYYDDDDENEADRIYFVHPTISLTTAKRFCVPFLSQRILDQTDFLDMNFGQKEPLTTRIKNLLKDYSDGFTIPKELIQNADDAGATVVKFLYDERTLDNAQTFLFHEGMVPCQGPAFWAYNDAQFSSDDFENITKLAGATKMEDSLKIGRFGLGFSSVYNLTDVPSFISGETYVVFDPHENHLGKSGLKLNLNHPYNRGLRKNMKGQFVPFEGVFNCTIGDSKSKVNFDGTLFRFPLRNRSEALKSKIKEFSYSSEEMEKFLVKIEEGAGNLLMFTQNVVKVELYHLDKRSDVPTKRMTVSRSSDNSGTTVLKKLKDMQSELVKDIEKPTPQIMEEIRIQLSTKETENSKAFLISWSYGIGKALSEAEKPAFKGLLPVAATAIQSENHSLSIDRQKVHGFYPESHLFCFLPLPVKSELPVHLNASFAVLSGRKELAWRNEDELLDSAEDKWNKVLLEDAGSQSYIHMLTRIAQLETRPEPQNYYNLWPSMTSTHKHDQILSHHIYLTICEGNYNVFLTPQFDVVSLKQSVFLDPKLREDTTVGTIAFKALQNFLKSLKREQVHLIDLPLSIWENFEHAECLTFLKEYVISIEEFYSIIIFPHLLDSYWLKEDLYKILLYGLNNGSKDLLKLFSNHECIPTKPNGKLARPSKLIHPKGELAKLFSESEECFPEETQLLSASFNSSQSLKQLESLGMQVNEFSDWELLSERIYVALESGGYEHIKERCINILRYLSSPCTRQGVDQISSRYKVCPDHVREKISSLRFLPRLSLCQKYAWCKKTNTSEFISATEGYLPELIDLVGCILPIVNTEDFKNRILSSIEVLKWLGVGQETDVQSVVGNLLQISHEYIKSESSSSDMFYALEKSVLKMYDYILSHANDEVNTYIVEKLSNAAVILQDTTMKKPQETALNLLSDLSPYLYTISPRYKKYSDFFCLIGVTEKLTISKIFQVLVSISNDKGSEELSDAEITCMVHLTEALPELLRHNVDSQLINLPDNKIDSQLIKLPDNEKKLTPIKDLWFDDTPWLKHRSKNIKPLHEKFTQCVARSMGVQSKRDHAVNWLSKSDKFFQFGQHEDLTNRIHRILEGYPRDESILKEILQNADDAGATEVIFIKDFRNLPTKSLPNEEWSDMQGPALCVYNDSYFTEQDLKGIQDLGIGTKRSDVLKTGQFGVGFNVVYHITDAPSFWSKGGEIGEVVCVFDPHCKYVTMATQEKPGLMIDAKDLHETFDDFRTGYLPMLTRDKTQGTLFRLPLRTKEMALSSKISDEVSREHIEEVIELLKDQLFSCMIFLENIKKVKIGSIMGEELVIEYEVASTMSGEDVSKQKDYNDYLKVIAMKIKQKEGDAFSTTPKEISIKLQITDNMKKKEDYLIVKRAGFLTDSPFPEKLQNAYENGQVQKLPRGGVAIVLSPKPKITGKAYCTLPLPVKTGLPVHVNGQFALDHESRRNLWKGEDSVQFLWNWQLGKSLIVPAYISALQKYKLYPLRARQCTTKTTDLIQMIQQFESLFPKKSDASDIYWKDLVISIYDKIAKDRFSLFPVILDNTSQWFKINWVPVQIDDDFAGCFNTLDQYYKLKNTTQDATFFRSPALSLQIAHSKNAEGTELTHQQEELEKILVTLGMKVLKSASWIRQEIEGAKTVSPELVLKFLKSHANQGQPNGCILGELPEYINKTTFKTVANLKIVFEFVMKAIEEEYSQNSSEKKSKSLDFLYGAPLLLQQNHQLSVFREDSIITVSKFCDLLPEYSDRFLSLDILPILEDYVSVYQPLKEWSIAEFASWCNGTDLHSFIGQGTVVSWSGGKPVSEPWLVMLWKFLNHHILNSPDDSKSISLENHLNPVESFSILPVEIASNTFQLYPLSHAEHVIDYVHLSFYDMPRIFVLEKTEEILKNLRFPNLHHLHLDPPFKYRACEIVADMKHPIKILEVLYTNSNCLASIDTQKAQSILHYFNVFDKEILACQNKLKHLKLYETHDGKLITLDMPKKYIRLLDSYPKVPSNGLQDWSSESNVIILKRHSKLDDLFKTIGIDNTSPIDLYLKYILKWFSGFKDEDQLYHLKYIRDNLLTKMEQDFKPKREALIQMLTEVKFISYRSGKTVASSFYDNENEVFQVMHELLDFPPPPFNDPTWKEFLIHAGLIFKVSEENFVFFAETIAKVALFNGVTDKLKNQSQVLVNYLFDMNPNNNKSICTRIKSIKFLEQERLQDDDYRIKISSQFGSCRNFIAFQDSYDYSLFDLIWSVKYVLKIKTCELARRNEFYVDWFKLLGISKTVDSTTFIRNMENVCSSLTDKSVPNKISLDDQKKLFGTYYQFLQDKLSEVREELMDLKDYHTIFLPDDELLVPATSVLLESSPDCFINGHIFKAPIYYGKYFDLFEALGVRKSAIPDIYVKVLCDIEENCNGEKLDPNESVAVQKCIKQLNILWKKHSDQKYELKNLILFLPNQQNVLKNSTELVFIDDDYIYHRTKQLCIDFFIGYKCLEMEVPDPNSLHRFWPKEYQMKRLSEIVKERLNQDCIQGAVYGELANEVCKKLKHDAMLEALLRLLKHDQHKAEMQFDDDETMKKKLQTIIDIKVFEVKNLSMELVYQENVVPNSECKKSAYFLKSSQQNKSTKDYILYVNQGISVEDYGLKKTLFALLKQILNISIQEGGMLFSALWSMNHSEIPEFLNSRNIIHSNYDAVAPSIFPDLGTEIPKDLHFLLNNAFSEFYDGEYVGFEVFDPDLEETKCEDVEYSPMYVYAKIVKKVKAETDEEFATFSINVGEDHVIEVYFFKIYKFHRTQKSKSRALELSEKMNEDNSAESSQDITSILQGICKTLMKAWKLPEKERKTILKRLILLWHPDKNLHNQKMATEITQKIFMYVNRLKNDLSLDELDETDGQTSSSNYYSGDDSYGYFYKNMHSRGRSYARNFQDYCSDDSYYHHHSWIRTEPRPMPDQAVRWLRQAVSDLKAAELFQQTIGDNFHNWVCYKCQQAAEKALKAVWYTIDGNKVTRDHNVYQVAYDLPYDNLKTLALELQNMIGNHTRMRYPDTLSYPQIPNDVYNKDHSQRGCEIAEKIVNGASEIINSNYSKDAKKKRT</sequence>
<dbReference type="SUPFAM" id="SSF55874">
    <property type="entry name" value="ATPase domain of HSP90 chaperone/DNA topoisomerase II/histidine kinase"/>
    <property type="match status" value="2"/>
</dbReference>
<dbReference type="Pfam" id="PF25794">
    <property type="entry name" value="SACS"/>
    <property type="match status" value="3"/>
</dbReference>
<dbReference type="NCBIfam" id="NF047352">
    <property type="entry name" value="P_loop_sacsin"/>
    <property type="match status" value="2"/>
</dbReference>
<dbReference type="SMART" id="SM00748">
    <property type="entry name" value="HEPN"/>
    <property type="match status" value="1"/>
</dbReference>
<evidence type="ECO:0000313" key="3">
    <source>
        <dbReference type="Proteomes" id="UP001347796"/>
    </source>
</evidence>
<gene>
    <name evidence="2" type="ORF">SNE40_004610</name>
</gene>
<feature type="domain" description="HEPN" evidence="1">
    <location>
        <begin position="4100"/>
        <end position="4212"/>
    </location>
</feature>
<keyword evidence="3" id="KW-1185">Reference proteome</keyword>
<evidence type="ECO:0000313" key="2">
    <source>
        <dbReference type="EMBL" id="KAK6188437.1"/>
    </source>
</evidence>
<proteinExistence type="predicted"/>
<dbReference type="Proteomes" id="UP001347796">
    <property type="component" value="Unassembled WGS sequence"/>
</dbReference>
<dbReference type="InterPro" id="IPR007842">
    <property type="entry name" value="HEPN_dom"/>
</dbReference>
<evidence type="ECO:0000259" key="1">
    <source>
        <dbReference type="PROSITE" id="PS50910"/>
    </source>
</evidence>
<dbReference type="PANTHER" id="PTHR46919">
    <property type="entry name" value="ZINC FINGER, C3HC4 TYPE (RING FINGER) FAMILY PROTEIN"/>
    <property type="match status" value="1"/>
</dbReference>
<name>A0AAN8K3E5_PATCE</name>
<dbReference type="SUPFAM" id="SSF46565">
    <property type="entry name" value="Chaperone J-domain"/>
    <property type="match status" value="1"/>
</dbReference>
<dbReference type="Gene3D" id="1.10.287.110">
    <property type="entry name" value="DnaJ domain"/>
    <property type="match status" value="1"/>
</dbReference>
<organism evidence="2 3">
    <name type="scientific">Patella caerulea</name>
    <name type="common">Rayed Mediterranean limpet</name>
    <dbReference type="NCBI Taxonomy" id="87958"/>
    <lineage>
        <taxon>Eukaryota</taxon>
        <taxon>Metazoa</taxon>
        <taxon>Spiralia</taxon>
        <taxon>Lophotrochozoa</taxon>
        <taxon>Mollusca</taxon>
        <taxon>Gastropoda</taxon>
        <taxon>Patellogastropoda</taxon>
        <taxon>Patelloidea</taxon>
        <taxon>Patellidae</taxon>
        <taxon>Patella</taxon>
    </lineage>
</organism>
<accession>A0AAN8K3E5</accession>
<dbReference type="InterPro" id="IPR058210">
    <property type="entry name" value="SACS/Nov_dom"/>
</dbReference>
<reference evidence="2 3" key="1">
    <citation type="submission" date="2024-01" db="EMBL/GenBank/DDBJ databases">
        <title>The genome of the rayed Mediterranean limpet Patella caerulea (Linnaeus, 1758).</title>
        <authorList>
            <person name="Anh-Thu Weber A."/>
            <person name="Halstead-Nussloch G."/>
        </authorList>
    </citation>
    <scope>NUCLEOTIDE SEQUENCE [LARGE SCALE GENOMIC DNA]</scope>
    <source>
        <strain evidence="2">AATW-2023a</strain>
        <tissue evidence="2">Whole specimen</tissue>
    </source>
</reference>
<dbReference type="Gene3D" id="1.20.120.330">
    <property type="entry name" value="Nucleotidyltransferases domain 2"/>
    <property type="match status" value="1"/>
</dbReference>
<dbReference type="PROSITE" id="PS50910">
    <property type="entry name" value="HEPN"/>
    <property type="match status" value="1"/>
</dbReference>
<dbReference type="InterPro" id="IPR036869">
    <property type="entry name" value="J_dom_sf"/>
</dbReference>
<comment type="caution">
    <text evidence="2">The sequence shown here is derived from an EMBL/GenBank/DDBJ whole genome shotgun (WGS) entry which is preliminary data.</text>
</comment>
<dbReference type="SUPFAM" id="SSF81593">
    <property type="entry name" value="Nucleotidyltransferase substrate binding subunit/domain"/>
    <property type="match status" value="1"/>
</dbReference>